<keyword evidence="2" id="KW-1185">Reference proteome</keyword>
<sequence length="39" mass="4701">STRPYYPNGWFGVLEADELKRQEIKEVPFMGRNVMVWRT</sequence>
<gene>
    <name evidence="1" type="ORF">AFUS01_LOCUS11457</name>
</gene>
<feature type="non-terminal residue" evidence="1">
    <location>
        <position position="39"/>
    </location>
</feature>
<dbReference type="Proteomes" id="UP000708208">
    <property type="component" value="Unassembled WGS sequence"/>
</dbReference>
<dbReference type="EMBL" id="CAJVCH010088152">
    <property type="protein sequence ID" value="CAG7722314.1"/>
    <property type="molecule type" value="Genomic_DNA"/>
</dbReference>
<reference evidence="1" key="1">
    <citation type="submission" date="2021-06" db="EMBL/GenBank/DDBJ databases">
        <authorList>
            <person name="Hodson N. C."/>
            <person name="Mongue J. A."/>
            <person name="Jaron S. K."/>
        </authorList>
    </citation>
    <scope>NUCLEOTIDE SEQUENCE</scope>
</reference>
<organism evidence="1 2">
    <name type="scientific">Allacma fusca</name>
    <dbReference type="NCBI Taxonomy" id="39272"/>
    <lineage>
        <taxon>Eukaryota</taxon>
        <taxon>Metazoa</taxon>
        <taxon>Ecdysozoa</taxon>
        <taxon>Arthropoda</taxon>
        <taxon>Hexapoda</taxon>
        <taxon>Collembola</taxon>
        <taxon>Symphypleona</taxon>
        <taxon>Sminthuridae</taxon>
        <taxon>Allacma</taxon>
    </lineage>
</organism>
<protein>
    <submittedName>
        <fullName evidence="1">Uncharacterized protein</fullName>
    </submittedName>
</protein>
<evidence type="ECO:0000313" key="2">
    <source>
        <dbReference type="Proteomes" id="UP000708208"/>
    </source>
</evidence>
<dbReference type="OrthoDB" id="426882at2759"/>
<comment type="caution">
    <text evidence="1">The sequence shown here is derived from an EMBL/GenBank/DDBJ whole genome shotgun (WGS) entry which is preliminary data.</text>
</comment>
<dbReference type="AlphaFoldDB" id="A0A8J2NVW5"/>
<feature type="non-terminal residue" evidence="1">
    <location>
        <position position="1"/>
    </location>
</feature>
<evidence type="ECO:0000313" key="1">
    <source>
        <dbReference type="EMBL" id="CAG7722314.1"/>
    </source>
</evidence>
<name>A0A8J2NVW5_9HEXA</name>
<proteinExistence type="predicted"/>
<accession>A0A8J2NVW5</accession>